<proteinExistence type="predicted"/>
<dbReference type="Gene3D" id="1.10.8.1060">
    <property type="entry name" value="Corynebacterium glutamicum thioredoxin-dependent arsenate reductase, N-terminal domain"/>
    <property type="match status" value="1"/>
</dbReference>
<dbReference type="OrthoDB" id="4277148at2"/>
<protein>
    <recommendedName>
        <fullName evidence="3">DUF3562 domain-containing protein</fullName>
    </recommendedName>
</protein>
<evidence type="ECO:0008006" key="3">
    <source>
        <dbReference type="Google" id="ProtNLM"/>
    </source>
</evidence>
<accession>A0A3B0BEW0</accession>
<dbReference type="EMBL" id="RBAM01000006">
    <property type="protein sequence ID" value="RKN71725.1"/>
    <property type="molecule type" value="Genomic_DNA"/>
</dbReference>
<reference evidence="1 2" key="1">
    <citation type="journal article" date="2015" name="Antonie Van Leeuwenhoek">
        <title>Streptomyces klenkii sp. nov., isolated from deep marine sediment.</title>
        <authorList>
            <person name="Veyisoglu A."/>
            <person name="Sahin N."/>
        </authorList>
    </citation>
    <scope>NUCLEOTIDE SEQUENCE [LARGE SCALE GENOMIC DNA]</scope>
    <source>
        <strain evidence="1 2">KCTC 29202</strain>
    </source>
</reference>
<dbReference type="NCBIfam" id="NF046112">
    <property type="entry name" value="MSMEG_6209_Nter"/>
    <property type="match status" value="1"/>
</dbReference>
<dbReference type="RefSeq" id="WP_120756335.1">
    <property type="nucleotide sequence ID" value="NZ_JBFADQ010000034.1"/>
</dbReference>
<organism evidence="1 2">
    <name type="scientific">Streptomyces klenkii</name>
    <dbReference type="NCBI Taxonomy" id="1420899"/>
    <lineage>
        <taxon>Bacteria</taxon>
        <taxon>Bacillati</taxon>
        <taxon>Actinomycetota</taxon>
        <taxon>Actinomycetes</taxon>
        <taxon>Kitasatosporales</taxon>
        <taxon>Streptomycetaceae</taxon>
        <taxon>Streptomyces</taxon>
    </lineage>
</organism>
<evidence type="ECO:0000313" key="2">
    <source>
        <dbReference type="Proteomes" id="UP000270343"/>
    </source>
</evidence>
<name>A0A3B0BEW0_9ACTN</name>
<keyword evidence="2" id="KW-1185">Reference proteome</keyword>
<evidence type="ECO:0000313" key="1">
    <source>
        <dbReference type="EMBL" id="RKN71725.1"/>
    </source>
</evidence>
<comment type="caution">
    <text evidence="1">The sequence shown here is derived from an EMBL/GenBank/DDBJ whole genome shotgun (WGS) entry which is preliminary data.</text>
</comment>
<dbReference type="Proteomes" id="UP000270343">
    <property type="component" value="Unassembled WGS sequence"/>
</dbReference>
<dbReference type="AlphaFoldDB" id="A0A3B0BEW0"/>
<sequence>MDGQSASSPDTDRQEHERREIAALTERLTSRYSTLPASVVEAAVRTAEDSMRDARIRDYVLIFVERRARAALDQRVKNSI</sequence>
<gene>
    <name evidence="1" type="ORF">D7231_17225</name>
</gene>